<dbReference type="EMBL" id="JAATJH010000001">
    <property type="protein sequence ID" value="NJC25466.1"/>
    <property type="molecule type" value="Genomic_DNA"/>
</dbReference>
<comment type="caution">
    <text evidence="7">The sequence shown here is derived from an EMBL/GenBank/DDBJ whole genome shotgun (WGS) entry which is preliminary data.</text>
</comment>
<dbReference type="PIRSF" id="PIRSF031804">
    <property type="entry name" value="UCP031804"/>
    <property type="match status" value="1"/>
</dbReference>
<feature type="domain" description="DUF1232" evidence="6">
    <location>
        <begin position="51"/>
        <end position="87"/>
    </location>
</feature>
<dbReference type="RefSeq" id="WP_168036216.1">
    <property type="nucleotide sequence ID" value="NZ_JAATJH010000001.1"/>
</dbReference>
<dbReference type="InterPro" id="IPR010652">
    <property type="entry name" value="DUF1232"/>
</dbReference>
<gene>
    <name evidence="7" type="ORF">GGR27_000947</name>
</gene>
<dbReference type="Proteomes" id="UP000770785">
    <property type="component" value="Unassembled WGS sequence"/>
</dbReference>
<protein>
    <submittedName>
        <fullName evidence="7">Uncharacterized membrane protein YkvA (DUF1232 family)</fullName>
    </submittedName>
</protein>
<organism evidence="7 8">
    <name type="scientific">Neolewinella antarctica</name>
    <dbReference type="NCBI Taxonomy" id="442734"/>
    <lineage>
        <taxon>Bacteria</taxon>
        <taxon>Pseudomonadati</taxon>
        <taxon>Bacteroidota</taxon>
        <taxon>Saprospiria</taxon>
        <taxon>Saprospirales</taxon>
        <taxon>Lewinellaceae</taxon>
        <taxon>Neolewinella</taxon>
    </lineage>
</organism>
<evidence type="ECO:0000313" key="8">
    <source>
        <dbReference type="Proteomes" id="UP000770785"/>
    </source>
</evidence>
<feature type="transmembrane region" description="Helical" evidence="5">
    <location>
        <begin position="82"/>
        <end position="98"/>
    </location>
</feature>
<evidence type="ECO:0000256" key="2">
    <source>
        <dbReference type="ARBA" id="ARBA00022692"/>
    </source>
</evidence>
<feature type="transmembrane region" description="Helical" evidence="5">
    <location>
        <begin position="20"/>
        <end position="42"/>
    </location>
</feature>
<proteinExistence type="predicted"/>
<evidence type="ECO:0000256" key="1">
    <source>
        <dbReference type="ARBA" id="ARBA00004127"/>
    </source>
</evidence>
<keyword evidence="8" id="KW-1185">Reference proteome</keyword>
<evidence type="ECO:0000256" key="4">
    <source>
        <dbReference type="ARBA" id="ARBA00023136"/>
    </source>
</evidence>
<evidence type="ECO:0000256" key="5">
    <source>
        <dbReference type="SAM" id="Phobius"/>
    </source>
</evidence>
<sequence length="127" mass="14180">MQGLKKYRDRFSELKLWEKLRRVGVAAGAKVVYTALLLYFAYKRPETPTWAKRLAMGGLGYLIVPIDAIPDFSFLLGYTDDLGVLSFALVTIAAYVNDEVKGNARGQMATWFGPVDEDALAEVDEKL</sequence>
<keyword evidence="4 5" id="KW-0472">Membrane</keyword>
<keyword evidence="3 5" id="KW-1133">Transmembrane helix</keyword>
<comment type="subcellular location">
    <subcellularLocation>
        <location evidence="1">Endomembrane system</location>
        <topology evidence="1">Multi-pass membrane protein</topology>
    </subcellularLocation>
</comment>
<reference evidence="7 8" key="1">
    <citation type="submission" date="2020-03" db="EMBL/GenBank/DDBJ databases">
        <title>Genomic Encyclopedia of Type Strains, Phase IV (KMG-IV): sequencing the most valuable type-strain genomes for metagenomic binning, comparative biology and taxonomic classification.</title>
        <authorList>
            <person name="Goeker M."/>
        </authorList>
    </citation>
    <scope>NUCLEOTIDE SEQUENCE [LARGE SCALE GENOMIC DNA]</scope>
    <source>
        <strain evidence="7 8">DSM 105096</strain>
    </source>
</reference>
<accession>A0ABX0X8C8</accession>
<evidence type="ECO:0000256" key="3">
    <source>
        <dbReference type="ARBA" id="ARBA00022989"/>
    </source>
</evidence>
<dbReference type="InterPro" id="IPR016983">
    <property type="entry name" value="UCP031804"/>
</dbReference>
<keyword evidence="2 5" id="KW-0812">Transmembrane</keyword>
<name>A0ABX0X8C8_9BACT</name>
<evidence type="ECO:0000313" key="7">
    <source>
        <dbReference type="EMBL" id="NJC25466.1"/>
    </source>
</evidence>
<evidence type="ECO:0000259" key="6">
    <source>
        <dbReference type="Pfam" id="PF06803"/>
    </source>
</evidence>
<dbReference type="Pfam" id="PF06803">
    <property type="entry name" value="DUF1232"/>
    <property type="match status" value="1"/>
</dbReference>